<gene>
    <name evidence="1" type="ORF">CAUJ_LOCUS15005</name>
</gene>
<dbReference type="Proteomes" id="UP000835052">
    <property type="component" value="Unassembled WGS sequence"/>
</dbReference>
<comment type="caution">
    <text evidence="1">The sequence shown here is derived from an EMBL/GenBank/DDBJ whole genome shotgun (WGS) entry which is preliminary data.</text>
</comment>
<protein>
    <submittedName>
        <fullName evidence="1">Uncharacterized protein</fullName>
    </submittedName>
</protein>
<accession>A0A8S1HRD7</accession>
<dbReference type="EMBL" id="CAJGYM010000154">
    <property type="protein sequence ID" value="CAD6199100.1"/>
    <property type="molecule type" value="Genomic_DNA"/>
</dbReference>
<proteinExistence type="predicted"/>
<evidence type="ECO:0000313" key="1">
    <source>
        <dbReference type="EMBL" id="CAD6199100.1"/>
    </source>
</evidence>
<sequence length="196" mass="20802">MEANITVPVLQLYAMGFRLLSRGKASSYGIFCRMSASPMTLQHMYSLDESTINGYRLQRKRRAGISGGSAVMPRAGAAFACAGGNGYSSAGVSGGKGFPLLGGRSPQSSFDSNQDVAQISMNWMRMNGLGQSVRPLLTGNHTPKNSQSTSHIPRIGSLRRMQIAGDADLDGKLSRSGTQADVALFVNIRGSVDLPN</sequence>
<evidence type="ECO:0000313" key="2">
    <source>
        <dbReference type="Proteomes" id="UP000835052"/>
    </source>
</evidence>
<keyword evidence="2" id="KW-1185">Reference proteome</keyword>
<dbReference type="AlphaFoldDB" id="A0A8S1HRD7"/>
<organism evidence="1 2">
    <name type="scientific">Caenorhabditis auriculariae</name>
    <dbReference type="NCBI Taxonomy" id="2777116"/>
    <lineage>
        <taxon>Eukaryota</taxon>
        <taxon>Metazoa</taxon>
        <taxon>Ecdysozoa</taxon>
        <taxon>Nematoda</taxon>
        <taxon>Chromadorea</taxon>
        <taxon>Rhabditida</taxon>
        <taxon>Rhabditina</taxon>
        <taxon>Rhabditomorpha</taxon>
        <taxon>Rhabditoidea</taxon>
        <taxon>Rhabditidae</taxon>
        <taxon>Peloderinae</taxon>
        <taxon>Caenorhabditis</taxon>
    </lineage>
</organism>
<dbReference type="OrthoDB" id="5790186at2759"/>
<name>A0A8S1HRD7_9PELO</name>
<reference evidence="1" key="1">
    <citation type="submission" date="2020-10" db="EMBL/GenBank/DDBJ databases">
        <authorList>
            <person name="Kikuchi T."/>
        </authorList>
    </citation>
    <scope>NUCLEOTIDE SEQUENCE</scope>
    <source>
        <strain evidence="1">NKZ352</strain>
    </source>
</reference>